<protein>
    <submittedName>
        <fullName evidence="1">Uncharacterized protein</fullName>
    </submittedName>
</protein>
<dbReference type="AlphaFoldDB" id="F0JCI1"/>
<dbReference type="RefSeq" id="WP_014323087.1">
    <property type="nucleotide sequence ID" value="NC_016803.1"/>
</dbReference>
<proteinExistence type="predicted"/>
<sequence length="74" mass="8396">MDRDRVDFYCPNCGYRRTELFYAPDSDDFRAGDCQSANGEHERSVLAAVCPECGHEGFVRSREYPGAREADRDG</sequence>
<dbReference type="STRING" id="641491.DND132_2458"/>
<evidence type="ECO:0000313" key="1">
    <source>
        <dbReference type="EMBL" id="EGB15661.1"/>
    </source>
</evidence>
<name>F0JCI1_9BACT</name>
<accession>F0JCI1</accession>
<dbReference type="HOGENOM" id="CLU_2681684_0_0_7"/>
<dbReference type="KEGG" id="ddn:DND132_2458"/>
<reference evidence="1 2" key="1">
    <citation type="journal article" date="2011" name="J. Bacteriol.">
        <title>Genome sequence of the mercury-methylating strain Desulfovibrio desulfuricans ND132.</title>
        <authorList>
            <person name="Brown S.D."/>
            <person name="Gilmour C.C."/>
            <person name="Kucken A.M."/>
            <person name="Wall J.D."/>
            <person name="Elias D.A."/>
            <person name="Brandt C.C."/>
            <person name="Podar M."/>
            <person name="Chertkov O."/>
            <person name="Held B."/>
            <person name="Bruce D.C."/>
            <person name="Detter J.C."/>
            <person name="Tapia R."/>
            <person name="Han C.S."/>
            <person name="Goodwin L.A."/>
            <person name="Cheng J.F."/>
            <person name="Pitluck S."/>
            <person name="Woyke T."/>
            <person name="Mikhailova N."/>
            <person name="Ivanova N.N."/>
            <person name="Han J."/>
            <person name="Lucas S."/>
            <person name="Lapidus A.L."/>
            <person name="Land M.L."/>
            <person name="Hauser L.J."/>
            <person name="Palumbo A.V."/>
        </authorList>
    </citation>
    <scope>NUCLEOTIDE SEQUENCE [LARGE SCALE GENOMIC DNA]</scope>
    <source>
        <strain evidence="1 2">ND132</strain>
    </source>
</reference>
<evidence type="ECO:0000313" key="2">
    <source>
        <dbReference type="Proteomes" id="UP000007845"/>
    </source>
</evidence>
<dbReference type="Proteomes" id="UP000007845">
    <property type="component" value="Chromosome"/>
</dbReference>
<dbReference type="OrthoDB" id="5328290at2"/>
<dbReference type="EMBL" id="CP003220">
    <property type="protein sequence ID" value="EGB15661.1"/>
    <property type="molecule type" value="Genomic_DNA"/>
</dbReference>
<organism evidence="1 2">
    <name type="scientific">Pseudodesulfovibrio mercurii</name>
    <dbReference type="NCBI Taxonomy" id="641491"/>
    <lineage>
        <taxon>Bacteria</taxon>
        <taxon>Pseudomonadati</taxon>
        <taxon>Thermodesulfobacteriota</taxon>
        <taxon>Desulfovibrionia</taxon>
        <taxon>Desulfovibrionales</taxon>
        <taxon>Desulfovibrionaceae</taxon>
    </lineage>
</organism>
<keyword evidence="2" id="KW-1185">Reference proteome</keyword>
<gene>
    <name evidence="1" type="ORF">DND132_2458</name>
</gene>